<dbReference type="Gramene" id="EFJ18374">
    <property type="protein sequence ID" value="EFJ18374"/>
    <property type="gene ID" value="SELMODRAFT_420245"/>
</dbReference>
<proteinExistence type="predicted"/>
<dbReference type="SUPFAM" id="SSF51110">
    <property type="entry name" value="alpha-D-mannose-specific plant lectins"/>
    <property type="match status" value="1"/>
</dbReference>
<evidence type="ECO:0000259" key="2">
    <source>
        <dbReference type="PROSITE" id="PS50927"/>
    </source>
</evidence>
<gene>
    <name evidence="3" type="ORF">SELMODRAFT_420245</name>
</gene>
<dbReference type="AlphaFoldDB" id="D8SBE0"/>
<sequence length="337" mass="37489">MRTSLVSLALLMSLACPCIAQPPPGIPFRGIFRFRLRFGHLAITRVLDIISRIEEYLRSLNPDAGYGTGRSMSFVVEYTQNAFVRVRLWLYNRAFMENSDICTVAPSRTSAGGRELIQSITTMLEEIRDAIRDLDPIVYGNMWYGHVNLVLRYFGIEYELRDTPFEDEPGTGGGSGTLDLTLLYLPQSKILDDGAADAGETVIDPRGIDVDGHHCWIFGTSLVGGREHLGSTLLEGNRLESPNLVFVLTMETDCALVVRVRETHRRVWGTETSGRDSGCYLHLNEYGVLVIIGSRGEVWSKKTSSYGLKYTYGLAMEDSGHAGVYITDSGTRIWSSP</sequence>
<reference evidence="3 4" key="1">
    <citation type="journal article" date="2011" name="Science">
        <title>The Selaginella genome identifies genetic changes associated with the evolution of vascular plants.</title>
        <authorList>
            <person name="Banks J.A."/>
            <person name="Nishiyama T."/>
            <person name="Hasebe M."/>
            <person name="Bowman J.L."/>
            <person name="Gribskov M."/>
            <person name="dePamphilis C."/>
            <person name="Albert V.A."/>
            <person name="Aono N."/>
            <person name="Aoyama T."/>
            <person name="Ambrose B.A."/>
            <person name="Ashton N.W."/>
            <person name="Axtell M.J."/>
            <person name="Barker E."/>
            <person name="Barker M.S."/>
            <person name="Bennetzen J.L."/>
            <person name="Bonawitz N.D."/>
            <person name="Chapple C."/>
            <person name="Cheng C."/>
            <person name="Correa L.G."/>
            <person name="Dacre M."/>
            <person name="DeBarry J."/>
            <person name="Dreyer I."/>
            <person name="Elias M."/>
            <person name="Engstrom E.M."/>
            <person name="Estelle M."/>
            <person name="Feng L."/>
            <person name="Finet C."/>
            <person name="Floyd S.K."/>
            <person name="Frommer W.B."/>
            <person name="Fujita T."/>
            <person name="Gramzow L."/>
            <person name="Gutensohn M."/>
            <person name="Harholt J."/>
            <person name="Hattori M."/>
            <person name="Heyl A."/>
            <person name="Hirai T."/>
            <person name="Hiwatashi Y."/>
            <person name="Ishikawa M."/>
            <person name="Iwata M."/>
            <person name="Karol K.G."/>
            <person name="Koehler B."/>
            <person name="Kolukisaoglu U."/>
            <person name="Kubo M."/>
            <person name="Kurata T."/>
            <person name="Lalonde S."/>
            <person name="Li K."/>
            <person name="Li Y."/>
            <person name="Litt A."/>
            <person name="Lyons E."/>
            <person name="Manning G."/>
            <person name="Maruyama T."/>
            <person name="Michael T.P."/>
            <person name="Mikami K."/>
            <person name="Miyazaki S."/>
            <person name="Morinaga S."/>
            <person name="Murata T."/>
            <person name="Mueller-Roeber B."/>
            <person name="Nelson D.R."/>
            <person name="Obara M."/>
            <person name="Oguri Y."/>
            <person name="Olmstead R.G."/>
            <person name="Onodera N."/>
            <person name="Petersen B.L."/>
            <person name="Pils B."/>
            <person name="Prigge M."/>
            <person name="Rensing S.A."/>
            <person name="Riano-Pachon D.M."/>
            <person name="Roberts A.W."/>
            <person name="Sato Y."/>
            <person name="Scheller H.V."/>
            <person name="Schulz B."/>
            <person name="Schulz C."/>
            <person name="Shakirov E.V."/>
            <person name="Shibagaki N."/>
            <person name="Shinohara N."/>
            <person name="Shippen D.E."/>
            <person name="Soerensen I."/>
            <person name="Sotooka R."/>
            <person name="Sugimoto N."/>
            <person name="Sugita M."/>
            <person name="Sumikawa N."/>
            <person name="Tanurdzic M."/>
            <person name="Theissen G."/>
            <person name="Ulvskov P."/>
            <person name="Wakazuki S."/>
            <person name="Weng J.K."/>
            <person name="Willats W.W."/>
            <person name="Wipf D."/>
            <person name="Wolf P.G."/>
            <person name="Yang L."/>
            <person name="Zimmer A.D."/>
            <person name="Zhu Q."/>
            <person name="Mitros T."/>
            <person name="Hellsten U."/>
            <person name="Loque D."/>
            <person name="Otillar R."/>
            <person name="Salamov A."/>
            <person name="Schmutz J."/>
            <person name="Shapiro H."/>
            <person name="Lindquist E."/>
            <person name="Lucas S."/>
            <person name="Rokhsar D."/>
            <person name="Grigoriev I.V."/>
        </authorList>
    </citation>
    <scope>NUCLEOTIDE SEQUENCE [LARGE SCALE GENOMIC DNA]</scope>
</reference>
<dbReference type="Proteomes" id="UP000001514">
    <property type="component" value="Unassembled WGS sequence"/>
</dbReference>
<dbReference type="Gene3D" id="2.90.10.10">
    <property type="entry name" value="Bulb-type lectin domain"/>
    <property type="match status" value="1"/>
</dbReference>
<dbReference type="PROSITE" id="PS50927">
    <property type="entry name" value="BULB_LECTIN"/>
    <property type="match status" value="1"/>
</dbReference>
<organism evidence="4">
    <name type="scientific">Selaginella moellendorffii</name>
    <name type="common">Spikemoss</name>
    <dbReference type="NCBI Taxonomy" id="88036"/>
    <lineage>
        <taxon>Eukaryota</taxon>
        <taxon>Viridiplantae</taxon>
        <taxon>Streptophyta</taxon>
        <taxon>Embryophyta</taxon>
        <taxon>Tracheophyta</taxon>
        <taxon>Lycopodiopsida</taxon>
        <taxon>Selaginellales</taxon>
        <taxon>Selaginellaceae</taxon>
        <taxon>Selaginella</taxon>
    </lineage>
</organism>
<dbReference type="InterPro" id="IPR036426">
    <property type="entry name" value="Bulb-type_lectin_dom_sf"/>
</dbReference>
<dbReference type="KEGG" id="smo:SELMODRAFT_420245"/>
<dbReference type="InParanoid" id="D8SBE0"/>
<accession>D8SBE0</accession>
<dbReference type="InterPro" id="IPR001480">
    <property type="entry name" value="Bulb-type_lectin_dom"/>
</dbReference>
<dbReference type="PROSITE" id="PS51257">
    <property type="entry name" value="PROKAR_LIPOPROTEIN"/>
    <property type="match status" value="1"/>
</dbReference>
<feature type="chain" id="PRO_5003122569" description="Bulb-type lectin domain-containing protein" evidence="1">
    <location>
        <begin position="21"/>
        <end position="337"/>
    </location>
</feature>
<name>D8SBE0_SELML</name>
<evidence type="ECO:0000313" key="4">
    <source>
        <dbReference type="Proteomes" id="UP000001514"/>
    </source>
</evidence>
<evidence type="ECO:0000256" key="1">
    <source>
        <dbReference type="SAM" id="SignalP"/>
    </source>
</evidence>
<keyword evidence="1" id="KW-0732">Signal</keyword>
<feature type="domain" description="Bulb-type lectin" evidence="2">
    <location>
        <begin position="224"/>
        <end position="337"/>
    </location>
</feature>
<protein>
    <recommendedName>
        <fullName evidence="2">Bulb-type lectin domain-containing protein</fullName>
    </recommendedName>
</protein>
<dbReference type="EMBL" id="GL377610">
    <property type="protein sequence ID" value="EFJ18374.1"/>
    <property type="molecule type" value="Genomic_DNA"/>
</dbReference>
<keyword evidence="4" id="KW-1185">Reference proteome</keyword>
<feature type="signal peptide" evidence="1">
    <location>
        <begin position="1"/>
        <end position="20"/>
    </location>
</feature>
<dbReference type="HOGENOM" id="CLU_824871_0_0_1"/>
<evidence type="ECO:0000313" key="3">
    <source>
        <dbReference type="EMBL" id="EFJ18374.1"/>
    </source>
</evidence>